<sequence>MIQPTNCNDTPLNSLLFKFWGRSVSRTGLQQLEKAFVHIITTGKKRGLSGKKLSKENAQESNCNVLIHDLETLAISSERDGILTKVSLGMVQILDQIQPDILIYVRELEIDAIRGIKAAMMAPQRDGGVTEIVIPLKEVEYLMWLADLPIEALKHWNTPKIQLQVITQDRPDSLARLIRSLNSSYYFGDSTPLTINMDRKADPVTIEYCKTLRWNNGRKNVRHRIVQGGLMAAVVESYYPVDDNDYAILLEDDVELSPFYYSWTKYSILKYRYGTNRTLVGRMYGVSLYSTRVSELHLTGRQPFNPSSSFEGTNYPSYSPYLGQVPCSWGAAFFPEVWREFHRYFIARLEDWNGLRVQNITVPESRSNKWSNSWKRFFIELVYLRGYVMLYPNYEKFQSLSTNHAEVGAHIHFSNKKSHVNDIFHVPLMKKNDLLRGLPGGKLPEYSDLPTMDLLGNLVPGGELVQRGRSLHHEISQCPPGEYDEPIYDPQDLLCIDEEARQAAMNSRLRKEVKKSRLTAAVQLLVKSRGNVTDDQLLELLNNTLRIYHGDENLPR</sequence>
<evidence type="ECO:0000313" key="1">
    <source>
        <dbReference type="EMBL" id="CAG8522497.1"/>
    </source>
</evidence>
<dbReference type="InterPro" id="IPR029044">
    <property type="entry name" value="Nucleotide-diphossugar_trans"/>
</dbReference>
<dbReference type="AlphaFoldDB" id="A0A9N9A7F3"/>
<reference evidence="1" key="1">
    <citation type="submission" date="2021-06" db="EMBL/GenBank/DDBJ databases">
        <authorList>
            <person name="Kallberg Y."/>
            <person name="Tangrot J."/>
            <person name="Rosling A."/>
        </authorList>
    </citation>
    <scope>NUCLEOTIDE SEQUENCE</scope>
    <source>
        <strain evidence="1">CL551</strain>
    </source>
</reference>
<name>A0A9N9A7F3_9GLOM</name>
<protein>
    <submittedName>
        <fullName evidence="1">17655_t:CDS:1</fullName>
    </submittedName>
</protein>
<dbReference type="SUPFAM" id="SSF53448">
    <property type="entry name" value="Nucleotide-diphospho-sugar transferases"/>
    <property type="match status" value="1"/>
</dbReference>
<comment type="caution">
    <text evidence="1">The sequence shown here is derived from an EMBL/GenBank/DDBJ whole genome shotgun (WGS) entry which is preliminary data.</text>
</comment>
<accession>A0A9N9A7F3</accession>
<gene>
    <name evidence="1" type="ORF">AMORRO_LOCUS4276</name>
</gene>
<proteinExistence type="predicted"/>
<dbReference type="EMBL" id="CAJVPV010002276">
    <property type="protein sequence ID" value="CAG8522497.1"/>
    <property type="molecule type" value="Genomic_DNA"/>
</dbReference>
<dbReference type="PANTHER" id="PTHR33604:SF3">
    <property type="entry name" value="OSJNBA0004B13.7 PROTEIN"/>
    <property type="match status" value="1"/>
</dbReference>
<dbReference type="PANTHER" id="PTHR33604">
    <property type="entry name" value="OSJNBA0004B13.7 PROTEIN"/>
    <property type="match status" value="1"/>
</dbReference>
<evidence type="ECO:0000313" key="2">
    <source>
        <dbReference type="Proteomes" id="UP000789342"/>
    </source>
</evidence>
<dbReference type="Gene3D" id="3.90.550.10">
    <property type="entry name" value="Spore Coat Polysaccharide Biosynthesis Protein SpsA, Chain A"/>
    <property type="match status" value="1"/>
</dbReference>
<keyword evidence="2" id="KW-1185">Reference proteome</keyword>
<dbReference type="OrthoDB" id="2020070at2759"/>
<dbReference type="Proteomes" id="UP000789342">
    <property type="component" value="Unassembled WGS sequence"/>
</dbReference>
<organism evidence="1 2">
    <name type="scientific">Acaulospora morrowiae</name>
    <dbReference type="NCBI Taxonomy" id="94023"/>
    <lineage>
        <taxon>Eukaryota</taxon>
        <taxon>Fungi</taxon>
        <taxon>Fungi incertae sedis</taxon>
        <taxon>Mucoromycota</taxon>
        <taxon>Glomeromycotina</taxon>
        <taxon>Glomeromycetes</taxon>
        <taxon>Diversisporales</taxon>
        <taxon>Acaulosporaceae</taxon>
        <taxon>Acaulospora</taxon>
    </lineage>
</organism>